<evidence type="ECO:0000256" key="2">
    <source>
        <dbReference type="ARBA" id="ARBA00023239"/>
    </source>
</evidence>
<dbReference type="GO" id="GO:0006635">
    <property type="term" value="P:fatty acid beta-oxidation"/>
    <property type="evidence" value="ECO:0007669"/>
    <property type="project" value="TreeGrafter"/>
</dbReference>
<dbReference type="PANTHER" id="PTHR11941:SF54">
    <property type="entry name" value="ENOYL-COA HYDRATASE, MITOCHONDRIAL"/>
    <property type="match status" value="1"/>
</dbReference>
<reference evidence="4 5" key="1">
    <citation type="submission" date="2018-11" db="EMBL/GenBank/DDBJ databases">
        <title>Genome sequencing and analysis.</title>
        <authorList>
            <person name="Huang Y.-T."/>
        </authorList>
    </citation>
    <scope>NUCLEOTIDE SEQUENCE [LARGE SCALE GENOMIC DNA]</scope>
    <source>
        <strain evidence="4 5">SHIN</strain>
    </source>
</reference>
<dbReference type="FunFam" id="1.10.12.10:FF:000001">
    <property type="entry name" value="Probable enoyl-CoA hydratase, mitochondrial"/>
    <property type="match status" value="1"/>
</dbReference>
<dbReference type="InterPro" id="IPR001753">
    <property type="entry name" value="Enoyl-CoA_hydra/iso"/>
</dbReference>
<dbReference type="Proteomes" id="UP000526233">
    <property type="component" value="Unassembled WGS sequence"/>
</dbReference>
<dbReference type="AlphaFoldDB" id="A0A7Y3T314"/>
<gene>
    <name evidence="4" type="ORF">EHE22_01945</name>
</gene>
<evidence type="ECO:0000313" key="4">
    <source>
        <dbReference type="EMBL" id="NNV19190.1"/>
    </source>
</evidence>
<dbReference type="Gene3D" id="1.10.12.10">
    <property type="entry name" value="Lyase 2-enoyl-coa Hydratase, Chain A, domain 2"/>
    <property type="match status" value="1"/>
</dbReference>
<dbReference type="InterPro" id="IPR029045">
    <property type="entry name" value="ClpP/crotonase-like_dom_sf"/>
</dbReference>
<dbReference type="InterPro" id="IPR018376">
    <property type="entry name" value="Enoyl-CoA_hyd/isom_CS"/>
</dbReference>
<comment type="caution">
    <text evidence="4">The sequence shown here is derived from an EMBL/GenBank/DDBJ whole genome shotgun (WGS) entry which is preliminary data.</text>
</comment>
<sequence length="282" mass="30188">MKLNSICGFAMIGMGSGEVGERMTELTDVVIESRPAAGVALLEINRPEALNALNMDIRQKLSEAVDRLASDAEARVIVIAGKGGNFAAGSDVKVFAQTGAGEILAQRLHRYWESLARCPKPVIAAVEGYALGGGCELAMHADIIVASKTANFGQPEIKLGLMPGAGGTQRLLRAIGKYKTMLLALTGEMLSAVDAERYGLVSRLTDEGQALEEALKLAGKIALMPPLAAEQIKEAVTHGEDAPLETALRLERKAFQLLFDTEDKREGIDAFLSKRKPQFKGR</sequence>
<dbReference type="NCBIfam" id="NF006007">
    <property type="entry name" value="PRK08138.1"/>
    <property type="match status" value="1"/>
</dbReference>
<dbReference type="PROSITE" id="PS00166">
    <property type="entry name" value="ENOYL_COA_HYDRATASE"/>
    <property type="match status" value="1"/>
</dbReference>
<accession>A0A7Y3T314</accession>
<dbReference type="GO" id="GO:0016836">
    <property type="term" value="F:hydro-lyase activity"/>
    <property type="evidence" value="ECO:0007669"/>
    <property type="project" value="UniProtKB-ARBA"/>
</dbReference>
<comment type="similarity">
    <text evidence="1 3">Belongs to the enoyl-CoA hydratase/isomerase family.</text>
</comment>
<dbReference type="EMBL" id="PKQI01000001">
    <property type="protein sequence ID" value="NNV19190.1"/>
    <property type="molecule type" value="Genomic_DNA"/>
</dbReference>
<organism evidence="4 5">
    <name type="scientific">Brucella pseudogrignonensis</name>
    <dbReference type="NCBI Taxonomy" id="419475"/>
    <lineage>
        <taxon>Bacteria</taxon>
        <taxon>Pseudomonadati</taxon>
        <taxon>Pseudomonadota</taxon>
        <taxon>Alphaproteobacteria</taxon>
        <taxon>Hyphomicrobiales</taxon>
        <taxon>Brucellaceae</taxon>
        <taxon>Brucella/Ochrobactrum group</taxon>
        <taxon>Brucella</taxon>
    </lineage>
</organism>
<dbReference type="Gene3D" id="3.90.226.10">
    <property type="entry name" value="2-enoyl-CoA Hydratase, Chain A, domain 1"/>
    <property type="match status" value="1"/>
</dbReference>
<dbReference type="CDD" id="cd06558">
    <property type="entry name" value="crotonase-like"/>
    <property type="match status" value="1"/>
</dbReference>
<dbReference type="Pfam" id="PF00378">
    <property type="entry name" value="ECH_1"/>
    <property type="match status" value="1"/>
</dbReference>
<proteinExistence type="inferred from homology"/>
<evidence type="ECO:0000256" key="3">
    <source>
        <dbReference type="RuleBase" id="RU003707"/>
    </source>
</evidence>
<protein>
    <submittedName>
        <fullName evidence="4">Enoyl-CoA hydratase</fullName>
    </submittedName>
</protein>
<name>A0A7Y3T314_9HYPH</name>
<evidence type="ECO:0000256" key="1">
    <source>
        <dbReference type="ARBA" id="ARBA00005254"/>
    </source>
</evidence>
<dbReference type="FunFam" id="3.90.226.10:FF:000009">
    <property type="entry name" value="Carnitinyl-CoA dehydratase"/>
    <property type="match status" value="1"/>
</dbReference>
<evidence type="ECO:0000313" key="5">
    <source>
        <dbReference type="Proteomes" id="UP000526233"/>
    </source>
</evidence>
<dbReference type="RefSeq" id="WP_039860550.1">
    <property type="nucleotide sequence ID" value="NZ_CAXURC020000002.1"/>
</dbReference>
<dbReference type="PANTHER" id="PTHR11941">
    <property type="entry name" value="ENOYL-COA HYDRATASE-RELATED"/>
    <property type="match status" value="1"/>
</dbReference>
<keyword evidence="2" id="KW-0456">Lyase</keyword>
<dbReference type="SUPFAM" id="SSF52096">
    <property type="entry name" value="ClpP/crotonase"/>
    <property type="match status" value="1"/>
</dbReference>
<dbReference type="InterPro" id="IPR014748">
    <property type="entry name" value="Enoyl-CoA_hydra_C"/>
</dbReference>